<protein>
    <recommendedName>
        <fullName evidence="9">Peptidase M50 domain-containing protein</fullName>
    </recommendedName>
</protein>
<evidence type="ECO:0000256" key="4">
    <source>
        <dbReference type="ARBA" id="ARBA00022692"/>
    </source>
</evidence>
<feature type="compositionally biased region" description="Low complexity" evidence="7">
    <location>
        <begin position="108"/>
        <end position="120"/>
    </location>
</feature>
<evidence type="ECO:0000256" key="2">
    <source>
        <dbReference type="ARBA" id="ARBA00004141"/>
    </source>
</evidence>
<evidence type="ECO:0000313" key="10">
    <source>
        <dbReference type="EMBL" id="GAA1504068.1"/>
    </source>
</evidence>
<evidence type="ECO:0000256" key="5">
    <source>
        <dbReference type="ARBA" id="ARBA00022989"/>
    </source>
</evidence>
<evidence type="ECO:0000313" key="11">
    <source>
        <dbReference type="Proteomes" id="UP001500443"/>
    </source>
</evidence>
<dbReference type="EMBL" id="BAAAPF010000356">
    <property type="protein sequence ID" value="GAA1504068.1"/>
    <property type="molecule type" value="Genomic_DNA"/>
</dbReference>
<evidence type="ECO:0000256" key="8">
    <source>
        <dbReference type="SAM" id="Phobius"/>
    </source>
</evidence>
<keyword evidence="11" id="KW-1185">Reference proteome</keyword>
<evidence type="ECO:0000256" key="1">
    <source>
        <dbReference type="ARBA" id="ARBA00001947"/>
    </source>
</evidence>
<feature type="transmembrane region" description="Helical" evidence="8">
    <location>
        <begin position="184"/>
        <end position="204"/>
    </location>
</feature>
<feature type="region of interest" description="Disordered" evidence="7">
    <location>
        <begin position="97"/>
        <end position="120"/>
    </location>
</feature>
<sequence length="378" mass="39706">MSSTREALAAHQPRLRPGVLVSDALLHGPRTVHLVKDTATGQSFEVGPRERFLMVRMDGSRTVAELGGEYAAAFGKRLGDAHWGRLFQLLGGHGLLDGAPRPERPEGSEGSESAAGPGPAPARGLLAGSVRLVADAHGTAGRLHRATGFLLGPVWGTVLLAALGAMLLVLALHPGELIDGAAAVFTQPVLLAAVATALWLSTALHELAHGVAARHHGGRVREIGLRWRLPVVIMYCTVDDYMFLPGRRHRIVIAAAGAVANLLFLLPFCCWWLLAPDGATRDGLAGLLFLGVLQAAAMLVPLPPLDGYTIACQLLGGLRLVESSRTYLSLALRRSPDAAAYPRRARAAYLGYAAGTALTVAALAVVLVLLVRAVVLAA</sequence>
<dbReference type="Proteomes" id="UP001500443">
    <property type="component" value="Unassembled WGS sequence"/>
</dbReference>
<feature type="transmembrane region" description="Helical" evidence="8">
    <location>
        <begin position="283"/>
        <end position="302"/>
    </location>
</feature>
<keyword evidence="5 8" id="KW-1133">Transmembrane helix</keyword>
<accession>A0ABN1ZUA1</accession>
<feature type="transmembrane region" description="Helical" evidence="8">
    <location>
        <begin position="149"/>
        <end position="172"/>
    </location>
</feature>
<comment type="caution">
    <text evidence="10">The sequence shown here is derived from an EMBL/GenBank/DDBJ whole genome shotgun (WGS) entry which is preliminary data.</text>
</comment>
<keyword evidence="4 8" id="KW-0812">Transmembrane</keyword>
<evidence type="ECO:0000256" key="6">
    <source>
        <dbReference type="ARBA" id="ARBA00023136"/>
    </source>
</evidence>
<name>A0ABN1ZUA1_9ACTN</name>
<dbReference type="InterPro" id="IPR008915">
    <property type="entry name" value="Peptidase_M50"/>
</dbReference>
<comment type="subcellular location">
    <subcellularLocation>
        <location evidence="2">Membrane</location>
        <topology evidence="2">Multi-pass membrane protein</topology>
    </subcellularLocation>
</comment>
<feature type="transmembrane region" description="Helical" evidence="8">
    <location>
        <begin position="250"/>
        <end position="274"/>
    </location>
</feature>
<feature type="transmembrane region" description="Helical" evidence="8">
    <location>
        <begin position="349"/>
        <end position="375"/>
    </location>
</feature>
<feature type="domain" description="Peptidase M50" evidence="9">
    <location>
        <begin position="195"/>
        <end position="270"/>
    </location>
</feature>
<evidence type="ECO:0000256" key="3">
    <source>
        <dbReference type="ARBA" id="ARBA00007931"/>
    </source>
</evidence>
<evidence type="ECO:0000256" key="7">
    <source>
        <dbReference type="SAM" id="MobiDB-lite"/>
    </source>
</evidence>
<keyword evidence="6 8" id="KW-0472">Membrane</keyword>
<organism evidence="10 11">
    <name type="scientific">Streptomyces synnematoformans</name>
    <dbReference type="NCBI Taxonomy" id="415721"/>
    <lineage>
        <taxon>Bacteria</taxon>
        <taxon>Bacillati</taxon>
        <taxon>Actinomycetota</taxon>
        <taxon>Actinomycetes</taxon>
        <taxon>Kitasatosporales</taxon>
        <taxon>Streptomycetaceae</taxon>
        <taxon>Streptomyces</taxon>
    </lineage>
</organism>
<evidence type="ECO:0000259" key="9">
    <source>
        <dbReference type="Pfam" id="PF02163"/>
    </source>
</evidence>
<gene>
    <name evidence="10" type="ORF">GCM10009802_60720</name>
</gene>
<dbReference type="RefSeq" id="WP_344294470.1">
    <property type="nucleotide sequence ID" value="NZ_BAAAPF010000356.1"/>
</dbReference>
<proteinExistence type="inferred from homology"/>
<comment type="similarity">
    <text evidence="3">Belongs to the peptidase M50B family.</text>
</comment>
<dbReference type="Pfam" id="PF02163">
    <property type="entry name" value="Peptidase_M50"/>
    <property type="match status" value="1"/>
</dbReference>
<comment type="cofactor">
    <cofactor evidence="1">
        <name>Zn(2+)</name>
        <dbReference type="ChEBI" id="CHEBI:29105"/>
    </cofactor>
</comment>
<reference evidence="10 11" key="1">
    <citation type="journal article" date="2019" name="Int. J. Syst. Evol. Microbiol.">
        <title>The Global Catalogue of Microorganisms (GCM) 10K type strain sequencing project: providing services to taxonomists for standard genome sequencing and annotation.</title>
        <authorList>
            <consortium name="The Broad Institute Genomics Platform"/>
            <consortium name="The Broad Institute Genome Sequencing Center for Infectious Disease"/>
            <person name="Wu L."/>
            <person name="Ma J."/>
        </authorList>
    </citation>
    <scope>NUCLEOTIDE SEQUENCE [LARGE SCALE GENOMIC DNA]</scope>
    <source>
        <strain evidence="10 11">JCM 15481</strain>
    </source>
</reference>